<sequence length="335" mass="37525">MVDGELEFLDQIDFGTLFDNISEDFDLFEKDFLPLPQEEEVIPSSDVSSSPNSCDSPWMEVEQILMNDDFDDKQVNSEIGDSFFSDLLADAAVVEEDSSAAVVEVRVSDGDCSNPESNVSDDHSCDKGTPCSNPESDDNSSEKGSPNDEEDKEEEQNNDDDPITKKRKRQIRNREAAMRSRERKKELQRDLEMKSIYLENECKRLQHLLHCCYVENHNLHLQIGASMAAKQESAVLFLESLLLGSLLWFLGIVCLLLFPLQGLEVVFPSRRPPANVLVPSLGDSLARVTGNKTTGFGALRLFFKRKRCNVTRSKMREHCILSSLSLGVAPTALVV</sequence>
<feature type="transmembrane region" description="Helical" evidence="9">
    <location>
        <begin position="236"/>
        <end position="260"/>
    </location>
</feature>
<evidence type="ECO:0000256" key="2">
    <source>
        <dbReference type="ARBA" id="ARBA00004389"/>
    </source>
</evidence>
<dbReference type="InterPro" id="IPR004827">
    <property type="entry name" value="bZIP"/>
</dbReference>
<evidence type="ECO:0000256" key="1">
    <source>
        <dbReference type="ARBA" id="ARBA00004123"/>
    </source>
</evidence>
<evidence type="ECO:0000256" key="7">
    <source>
        <dbReference type="ARBA" id="ARBA00023242"/>
    </source>
</evidence>
<name>A0AA41S4C4_PAPNU</name>
<dbReference type="SUPFAM" id="SSF57959">
    <property type="entry name" value="Leucine zipper domain"/>
    <property type="match status" value="1"/>
</dbReference>
<feature type="compositionally biased region" description="Basic and acidic residues" evidence="8">
    <location>
        <begin position="172"/>
        <end position="186"/>
    </location>
</feature>
<keyword evidence="9" id="KW-1133">Transmembrane helix</keyword>
<dbReference type="CDD" id="cd14704">
    <property type="entry name" value="bZIP_HY5-like"/>
    <property type="match status" value="1"/>
</dbReference>
<comment type="similarity">
    <text evidence="3">Belongs to the bZIP family.</text>
</comment>
<dbReference type="GO" id="GO:0003677">
    <property type="term" value="F:DNA binding"/>
    <property type="evidence" value="ECO:0007669"/>
    <property type="project" value="UniProtKB-KW"/>
</dbReference>
<accession>A0AA41S4C4</accession>
<dbReference type="GO" id="GO:0003700">
    <property type="term" value="F:DNA-binding transcription factor activity"/>
    <property type="evidence" value="ECO:0007669"/>
    <property type="project" value="InterPro"/>
</dbReference>
<dbReference type="PANTHER" id="PTHR47416:SF8">
    <property type="entry name" value="BASIC-LEUCINE ZIPPER TRANSCRIPTION FACTOR E-RELATED"/>
    <property type="match status" value="1"/>
</dbReference>
<feature type="region of interest" description="Disordered" evidence="8">
    <location>
        <begin position="109"/>
        <end position="186"/>
    </location>
</feature>
<gene>
    <name evidence="11" type="ORF">MKW94_010354</name>
</gene>
<feature type="compositionally biased region" description="Acidic residues" evidence="8">
    <location>
        <begin position="147"/>
        <end position="161"/>
    </location>
</feature>
<evidence type="ECO:0000256" key="6">
    <source>
        <dbReference type="ARBA" id="ARBA00023163"/>
    </source>
</evidence>
<dbReference type="PROSITE" id="PS50217">
    <property type="entry name" value="BZIP"/>
    <property type="match status" value="1"/>
</dbReference>
<keyword evidence="5" id="KW-0238">DNA-binding</keyword>
<dbReference type="EMBL" id="JAJJMA010077705">
    <property type="protein sequence ID" value="MCL7028290.1"/>
    <property type="molecule type" value="Genomic_DNA"/>
</dbReference>
<evidence type="ECO:0000256" key="5">
    <source>
        <dbReference type="ARBA" id="ARBA00023125"/>
    </source>
</evidence>
<evidence type="ECO:0000313" key="12">
    <source>
        <dbReference type="Proteomes" id="UP001177140"/>
    </source>
</evidence>
<keyword evidence="7" id="KW-0539">Nucleus</keyword>
<evidence type="ECO:0000313" key="11">
    <source>
        <dbReference type="EMBL" id="MCL7028290.1"/>
    </source>
</evidence>
<dbReference type="GO" id="GO:0005634">
    <property type="term" value="C:nucleus"/>
    <property type="evidence" value="ECO:0007669"/>
    <property type="project" value="UniProtKB-SubCell"/>
</dbReference>
<dbReference type="InterPro" id="IPR046347">
    <property type="entry name" value="bZIP_sf"/>
</dbReference>
<dbReference type="SMART" id="SM00338">
    <property type="entry name" value="BRLZ"/>
    <property type="match status" value="1"/>
</dbReference>
<dbReference type="PANTHER" id="PTHR47416">
    <property type="entry name" value="BASIC-LEUCINE ZIPPER TRANSCRIPTION FACTOR F-RELATED"/>
    <property type="match status" value="1"/>
</dbReference>
<comment type="caution">
    <text evidence="11">The sequence shown here is derived from an EMBL/GenBank/DDBJ whole genome shotgun (WGS) entry which is preliminary data.</text>
</comment>
<dbReference type="AlphaFoldDB" id="A0AA41S4C4"/>
<keyword evidence="9" id="KW-0472">Membrane</keyword>
<keyword evidence="12" id="KW-1185">Reference proteome</keyword>
<evidence type="ECO:0000256" key="8">
    <source>
        <dbReference type="SAM" id="MobiDB-lite"/>
    </source>
</evidence>
<organism evidence="11 12">
    <name type="scientific">Papaver nudicaule</name>
    <name type="common">Iceland poppy</name>
    <dbReference type="NCBI Taxonomy" id="74823"/>
    <lineage>
        <taxon>Eukaryota</taxon>
        <taxon>Viridiplantae</taxon>
        <taxon>Streptophyta</taxon>
        <taxon>Embryophyta</taxon>
        <taxon>Tracheophyta</taxon>
        <taxon>Spermatophyta</taxon>
        <taxon>Magnoliopsida</taxon>
        <taxon>Ranunculales</taxon>
        <taxon>Papaveraceae</taxon>
        <taxon>Papaveroideae</taxon>
        <taxon>Papaver</taxon>
    </lineage>
</organism>
<keyword evidence="6" id="KW-0804">Transcription</keyword>
<protein>
    <recommendedName>
        <fullName evidence="10">BZIP domain-containing protein</fullName>
    </recommendedName>
</protein>
<comment type="subcellular location">
    <subcellularLocation>
        <location evidence="2">Endoplasmic reticulum membrane</location>
        <topology evidence="2">Single-pass membrane protein</topology>
    </subcellularLocation>
    <subcellularLocation>
        <location evidence="1">Nucleus</location>
    </subcellularLocation>
</comment>
<dbReference type="Pfam" id="PF00170">
    <property type="entry name" value="bZIP_1"/>
    <property type="match status" value="1"/>
</dbReference>
<keyword evidence="9" id="KW-0812">Transmembrane</keyword>
<dbReference type="PROSITE" id="PS00036">
    <property type="entry name" value="BZIP_BASIC"/>
    <property type="match status" value="1"/>
</dbReference>
<evidence type="ECO:0000259" key="10">
    <source>
        <dbReference type="PROSITE" id="PS50217"/>
    </source>
</evidence>
<feature type="domain" description="BZIP" evidence="10">
    <location>
        <begin position="163"/>
        <end position="206"/>
    </location>
</feature>
<dbReference type="Proteomes" id="UP001177140">
    <property type="component" value="Unassembled WGS sequence"/>
</dbReference>
<evidence type="ECO:0000256" key="4">
    <source>
        <dbReference type="ARBA" id="ARBA00023015"/>
    </source>
</evidence>
<dbReference type="Gene3D" id="1.20.5.170">
    <property type="match status" value="1"/>
</dbReference>
<evidence type="ECO:0000256" key="9">
    <source>
        <dbReference type="SAM" id="Phobius"/>
    </source>
</evidence>
<evidence type="ECO:0000256" key="3">
    <source>
        <dbReference type="ARBA" id="ARBA00007163"/>
    </source>
</evidence>
<keyword evidence="4" id="KW-0805">Transcription regulation</keyword>
<dbReference type="GO" id="GO:0005789">
    <property type="term" value="C:endoplasmic reticulum membrane"/>
    <property type="evidence" value="ECO:0007669"/>
    <property type="project" value="UniProtKB-SubCell"/>
</dbReference>
<proteinExistence type="inferred from homology"/>
<reference evidence="11" key="1">
    <citation type="submission" date="2022-03" db="EMBL/GenBank/DDBJ databases">
        <title>A functionally conserved STORR gene fusion in Papaver species that diverged 16.8 million years ago.</title>
        <authorList>
            <person name="Catania T."/>
        </authorList>
    </citation>
    <scope>NUCLEOTIDE SEQUENCE</scope>
    <source>
        <strain evidence="11">S-191538</strain>
    </source>
</reference>